<dbReference type="InterPro" id="IPR010730">
    <property type="entry name" value="HET"/>
</dbReference>
<dbReference type="OrthoDB" id="5347061at2759"/>
<feature type="domain" description="Heterokaryon incompatibility" evidence="1">
    <location>
        <begin position="188"/>
        <end position="363"/>
    </location>
</feature>
<dbReference type="PANTHER" id="PTHR33112:SF16">
    <property type="entry name" value="HETEROKARYON INCOMPATIBILITY DOMAIN-CONTAINING PROTEIN"/>
    <property type="match status" value="1"/>
</dbReference>
<dbReference type="Pfam" id="PF06985">
    <property type="entry name" value="HET"/>
    <property type="match status" value="1"/>
</dbReference>
<dbReference type="AlphaFoldDB" id="A0A2J6SPP5"/>
<dbReference type="RefSeq" id="XP_024729649.1">
    <property type="nucleotide sequence ID" value="XM_024887405.1"/>
</dbReference>
<proteinExistence type="predicted"/>
<name>A0A2J6SPP5_9HELO</name>
<gene>
    <name evidence="2" type="ORF">K444DRAFT_668414</name>
</gene>
<accession>A0A2J6SPP5</accession>
<dbReference type="GeneID" id="36595481"/>
<sequence>MDINLLCTSCKGIPLPWSFSPKQPLFAPFSRFGTQGRAPFPRHGAEQVYRRLSTIREGAGRGCITCIRIIQYLPEDSPKCEAVVVCLLSVGWEIIGHAGFDFGPNFPDQLALSKYWVSMSMGEQRDLSFARGSSWIKNCFENHPHCALQSHHLGNYIPTRVIDIGSFTSPRSPRLLVPNGSVIVDSRYIALSHSWGCNMPSSAKTLSGTFESHLKRICEASLPLSFRDAFDFARILGVNYVWIDSLCIIQDSTSDWEQESAKMSRVYAESWCTLSISYKNETHSTFHEPDVLQILRGMSGQTEMNYDIPQKTRMLLMKLWLDEVMFQSPDWEDKAREELQKRVEWIDSLNSIPLNERGWTLQERELSPRVFHYTPKTVLWECRSLRATDTNPQGFSDHGSLDQGFLGELTKISRYRLLDTYPINREPAPVGLSLASGLHRIFASKRDDAIYDSWFRVVEDYSQRDLTFPNDRFPAISGLAQEVEALTGDRYLAGLWEKDFLRGLVWKTVPDNRSATFGPEFLLSAQNLLDIIHPTPKPTYAAPSWSWASSIKPVSYGLLVLNINPPSIPEGDDLLLNIVDVNIQALGPDPRGCLSNGGYIIVTGKIKPKRHFTETPVSDKGANYGMEVHFDSDLDRSRDDLMVLPVLIADHMIPWVTGLLLQPSGDTAKEYRRVGVVGFMRKSYFTDAEDVTIKIV</sequence>
<keyword evidence="3" id="KW-1185">Reference proteome</keyword>
<dbReference type="EMBL" id="KZ613895">
    <property type="protein sequence ID" value="PMD52745.1"/>
    <property type="molecule type" value="Genomic_DNA"/>
</dbReference>
<evidence type="ECO:0000313" key="2">
    <source>
        <dbReference type="EMBL" id="PMD52745.1"/>
    </source>
</evidence>
<reference evidence="2 3" key="1">
    <citation type="submission" date="2016-04" db="EMBL/GenBank/DDBJ databases">
        <title>A degradative enzymes factory behind the ericoid mycorrhizal symbiosis.</title>
        <authorList>
            <consortium name="DOE Joint Genome Institute"/>
            <person name="Martino E."/>
            <person name="Morin E."/>
            <person name="Grelet G."/>
            <person name="Kuo A."/>
            <person name="Kohler A."/>
            <person name="Daghino S."/>
            <person name="Barry K."/>
            <person name="Choi C."/>
            <person name="Cichocki N."/>
            <person name="Clum A."/>
            <person name="Copeland A."/>
            <person name="Hainaut M."/>
            <person name="Haridas S."/>
            <person name="Labutti K."/>
            <person name="Lindquist E."/>
            <person name="Lipzen A."/>
            <person name="Khouja H.-R."/>
            <person name="Murat C."/>
            <person name="Ohm R."/>
            <person name="Olson A."/>
            <person name="Spatafora J."/>
            <person name="Veneault-Fourrey C."/>
            <person name="Henrissat B."/>
            <person name="Grigoriev I."/>
            <person name="Martin F."/>
            <person name="Perotto S."/>
        </authorList>
    </citation>
    <scope>NUCLEOTIDE SEQUENCE [LARGE SCALE GENOMIC DNA]</scope>
    <source>
        <strain evidence="2 3">E</strain>
    </source>
</reference>
<dbReference type="PANTHER" id="PTHR33112">
    <property type="entry name" value="DOMAIN PROTEIN, PUTATIVE-RELATED"/>
    <property type="match status" value="1"/>
</dbReference>
<dbReference type="STRING" id="1095630.A0A2J6SPP5"/>
<organism evidence="2 3">
    <name type="scientific">Hyaloscypha bicolor E</name>
    <dbReference type="NCBI Taxonomy" id="1095630"/>
    <lineage>
        <taxon>Eukaryota</taxon>
        <taxon>Fungi</taxon>
        <taxon>Dikarya</taxon>
        <taxon>Ascomycota</taxon>
        <taxon>Pezizomycotina</taxon>
        <taxon>Leotiomycetes</taxon>
        <taxon>Helotiales</taxon>
        <taxon>Hyaloscyphaceae</taxon>
        <taxon>Hyaloscypha</taxon>
        <taxon>Hyaloscypha bicolor</taxon>
    </lineage>
</organism>
<evidence type="ECO:0000313" key="3">
    <source>
        <dbReference type="Proteomes" id="UP000235371"/>
    </source>
</evidence>
<dbReference type="InParanoid" id="A0A2J6SPP5"/>
<evidence type="ECO:0000259" key="1">
    <source>
        <dbReference type="Pfam" id="PF06985"/>
    </source>
</evidence>
<protein>
    <submittedName>
        <fullName evidence="2">HET-domain-containing protein</fullName>
    </submittedName>
</protein>
<dbReference type="Proteomes" id="UP000235371">
    <property type="component" value="Unassembled WGS sequence"/>
</dbReference>